<accession>A0A8A1MC57</accession>
<dbReference type="VEuPathDB" id="FungiDB:I7I51_04381"/>
<dbReference type="EMBL" id="CP069111">
    <property type="protein sequence ID" value="QSS62204.1"/>
    <property type="molecule type" value="Genomic_DNA"/>
</dbReference>
<proteinExistence type="predicted"/>
<evidence type="ECO:0000313" key="2">
    <source>
        <dbReference type="EMBL" id="QSS62204.1"/>
    </source>
</evidence>
<feature type="compositionally biased region" description="Polar residues" evidence="1">
    <location>
        <begin position="153"/>
        <end position="164"/>
    </location>
</feature>
<dbReference type="AlphaFoldDB" id="A0A8A1MC57"/>
<dbReference type="Proteomes" id="UP000663671">
    <property type="component" value="Chromosome 5"/>
</dbReference>
<name>A0A8A1MC57_AJECA</name>
<feature type="region of interest" description="Disordered" evidence="1">
    <location>
        <begin position="152"/>
        <end position="192"/>
    </location>
</feature>
<dbReference type="OrthoDB" id="3469466at2759"/>
<sequence length="880" mass="98481">MPLHGPLERLIYLPAVFQVVDFWLIQLMAAFGRRSKIASTRQGEPRIFPGTGNLERTLLKTFMYSHVTYIYCNTQRLVEPTDRGLEALLGPLVFHTSPPLQFFQGLCCSDVRRVQESAERKKETKEKERKQHVPNASNPWETNCVYGPRIDITQRSNGKSNQHQIMPPRARRGRLSERRAAATSTGAGSDAKPSEVFHFVSVNPSSEFQKSENRSVIRSHASKYIWRQHRASRTDGNNPSSSTVKSVPSRKQLLIASTSSYGAAKETPWPLSSDGTEGEEPVLTLAPPDEYNMSPSDDEDTVNSLEIQPVDNEVDNNGGVSKFASNTQLAPSSMESAAVIYADERNTMPGPFNQLMAFIGEPTNTFPSMLGGSTVSKLMRYAIFDLWPGLVLGAGNRKWTQEDVAQSWLPRAMSHPALFTAFLYGAAGHLQTRQRLEIAVIAPQTREEKLEQIVCETETIKQLNKMMLDPQQTALDEVILAVLCMAFNKTDYSKWTSDIDPTPKAPLRNLQWLQVYGGLSLNDQHVKGLLALIQTRGGLDQLKLPGLAETLSVSSIMLSTKYLAKPRLPFFPIFKDSTSGKTPKWPNLSSHTCPMPIDITNPASNIQPSPAPYRLNNSSNNAKGINTSSNTETTSPGDIFARSNIPTALATVLRQIQNYSTVVNLHSQGLLPYLELAVIADRRNWVQYELLSLKSINELKEETEVVGPSSPSSISQQPYNYKIYEPLRLAALIYSMLVIFPLPPAKRPFPRLCRMLKAALVAADIENITTDDSCRNYHCWTGAAEMLLWVTMLGTMAARNTPSEDWYVERCRDVMRFVGVRSWEQLKAVMITVMWMDYEKGFPTSRHLLSLSLLPRTCNAVKFGQMRDKKEIGHHKLISL</sequence>
<feature type="compositionally biased region" description="Polar residues" evidence="1">
    <location>
        <begin position="234"/>
        <end position="246"/>
    </location>
</feature>
<reference evidence="2" key="1">
    <citation type="submission" date="2021-01" db="EMBL/GenBank/DDBJ databases">
        <title>Chromosome-level genome assembly of a human fungal pathogen reveals clustering of transcriptionally co-regulated genes.</title>
        <authorList>
            <person name="Voorhies M."/>
            <person name="Cohen S."/>
            <person name="Shea T.P."/>
            <person name="Petrus S."/>
            <person name="Munoz J.F."/>
            <person name="Poplawski S."/>
            <person name="Goldman W.E."/>
            <person name="Michael T."/>
            <person name="Cuomo C.A."/>
            <person name="Sil A."/>
            <person name="Beyhan S."/>
        </authorList>
    </citation>
    <scope>NUCLEOTIDE SEQUENCE</scope>
    <source>
        <strain evidence="2">WU24</strain>
    </source>
</reference>
<dbReference type="PANTHER" id="PTHR37540">
    <property type="entry name" value="TRANSCRIPTION FACTOR (ACR-2), PUTATIVE-RELATED-RELATED"/>
    <property type="match status" value="1"/>
</dbReference>
<feature type="compositionally biased region" description="Basic and acidic residues" evidence="1">
    <location>
        <begin position="118"/>
        <end position="131"/>
    </location>
</feature>
<evidence type="ECO:0000256" key="1">
    <source>
        <dbReference type="SAM" id="MobiDB-lite"/>
    </source>
</evidence>
<dbReference type="PANTHER" id="PTHR37540:SF5">
    <property type="entry name" value="TRANSCRIPTION FACTOR DOMAIN-CONTAINING PROTEIN"/>
    <property type="match status" value="1"/>
</dbReference>
<feature type="region of interest" description="Disordered" evidence="1">
    <location>
        <begin position="227"/>
        <end position="302"/>
    </location>
</feature>
<feature type="region of interest" description="Disordered" evidence="1">
    <location>
        <begin position="118"/>
        <end position="140"/>
    </location>
</feature>
<gene>
    <name evidence="2" type="ORF">I7I51_04381</name>
</gene>
<organism evidence="2 3">
    <name type="scientific">Ajellomyces capsulatus</name>
    <name type="common">Darling's disease fungus</name>
    <name type="synonym">Histoplasma capsulatum</name>
    <dbReference type="NCBI Taxonomy" id="5037"/>
    <lineage>
        <taxon>Eukaryota</taxon>
        <taxon>Fungi</taxon>
        <taxon>Dikarya</taxon>
        <taxon>Ascomycota</taxon>
        <taxon>Pezizomycotina</taxon>
        <taxon>Eurotiomycetes</taxon>
        <taxon>Eurotiomycetidae</taxon>
        <taxon>Onygenales</taxon>
        <taxon>Ajellomycetaceae</taxon>
        <taxon>Histoplasma</taxon>
    </lineage>
</organism>
<protein>
    <submittedName>
        <fullName evidence="2">Uncharacterized protein</fullName>
    </submittedName>
</protein>
<evidence type="ECO:0000313" key="3">
    <source>
        <dbReference type="Proteomes" id="UP000663671"/>
    </source>
</evidence>